<dbReference type="Proteomes" id="UP000019678">
    <property type="component" value="Unassembled WGS sequence"/>
</dbReference>
<reference evidence="2 3" key="1">
    <citation type="submission" date="2013-05" db="EMBL/GenBank/DDBJ databases">
        <title>Genome assembly of Chondromyces apiculatus DSM 436.</title>
        <authorList>
            <person name="Sharma G."/>
            <person name="Khatri I."/>
            <person name="Kaur C."/>
            <person name="Mayilraj S."/>
            <person name="Subramanian S."/>
        </authorList>
    </citation>
    <scope>NUCLEOTIDE SEQUENCE [LARGE SCALE GENOMIC DNA]</scope>
    <source>
        <strain evidence="2 3">DSM 436</strain>
    </source>
</reference>
<name>A0A017SWA1_9BACT</name>
<dbReference type="GO" id="GO:0005829">
    <property type="term" value="C:cytosol"/>
    <property type="evidence" value="ECO:0007669"/>
    <property type="project" value="TreeGrafter"/>
</dbReference>
<dbReference type="RefSeq" id="WP_052376721.1">
    <property type="nucleotide sequence ID" value="NZ_ASRX01000092.1"/>
</dbReference>
<dbReference type="Gene3D" id="2.40.50.180">
    <property type="entry name" value="CheA-289, Domain 4"/>
    <property type="match status" value="1"/>
</dbReference>
<dbReference type="Pfam" id="PF01584">
    <property type="entry name" value="CheW"/>
    <property type="match status" value="1"/>
</dbReference>
<accession>A0A017SWA1</accession>
<organism evidence="2 3">
    <name type="scientific">Chondromyces apiculatus DSM 436</name>
    <dbReference type="NCBI Taxonomy" id="1192034"/>
    <lineage>
        <taxon>Bacteria</taxon>
        <taxon>Pseudomonadati</taxon>
        <taxon>Myxococcota</taxon>
        <taxon>Polyangia</taxon>
        <taxon>Polyangiales</taxon>
        <taxon>Polyangiaceae</taxon>
        <taxon>Chondromyces</taxon>
    </lineage>
</organism>
<dbReference type="SUPFAM" id="SSF50341">
    <property type="entry name" value="CheW-like"/>
    <property type="match status" value="1"/>
</dbReference>
<dbReference type="SMART" id="SM00260">
    <property type="entry name" value="CheW"/>
    <property type="match status" value="1"/>
</dbReference>
<evidence type="ECO:0000259" key="1">
    <source>
        <dbReference type="PROSITE" id="PS50851"/>
    </source>
</evidence>
<evidence type="ECO:0000313" key="2">
    <source>
        <dbReference type="EMBL" id="EYF01027.1"/>
    </source>
</evidence>
<dbReference type="EMBL" id="ASRX01000092">
    <property type="protein sequence ID" value="EYF01027.1"/>
    <property type="molecule type" value="Genomic_DNA"/>
</dbReference>
<gene>
    <name evidence="2" type="ORF">CAP_8814</name>
</gene>
<dbReference type="GO" id="GO:0006935">
    <property type="term" value="P:chemotaxis"/>
    <property type="evidence" value="ECO:0007669"/>
    <property type="project" value="InterPro"/>
</dbReference>
<evidence type="ECO:0000313" key="3">
    <source>
        <dbReference type="Proteomes" id="UP000019678"/>
    </source>
</evidence>
<dbReference type="InterPro" id="IPR039315">
    <property type="entry name" value="CheW"/>
</dbReference>
<dbReference type="InterPro" id="IPR002545">
    <property type="entry name" value="CheW-lke_dom"/>
</dbReference>
<dbReference type="PROSITE" id="PS50851">
    <property type="entry name" value="CHEW"/>
    <property type="match status" value="1"/>
</dbReference>
<comment type="caution">
    <text evidence="2">The sequence shown here is derived from an EMBL/GenBank/DDBJ whole genome shotgun (WGS) entry which is preliminary data.</text>
</comment>
<dbReference type="PANTHER" id="PTHR22617">
    <property type="entry name" value="CHEMOTAXIS SENSOR HISTIDINE KINASE-RELATED"/>
    <property type="match status" value="1"/>
</dbReference>
<dbReference type="GO" id="GO:0007165">
    <property type="term" value="P:signal transduction"/>
    <property type="evidence" value="ECO:0007669"/>
    <property type="project" value="InterPro"/>
</dbReference>
<feature type="domain" description="CheW-like" evidence="1">
    <location>
        <begin position="11"/>
        <end position="146"/>
    </location>
</feature>
<dbReference type="PANTHER" id="PTHR22617:SF43">
    <property type="entry name" value="PROTEIN PILI"/>
    <property type="match status" value="1"/>
</dbReference>
<dbReference type="OrthoDB" id="5518172at2"/>
<sequence>MQTGSMKTPAERLSLVIRAGGWLCAIPVQDVVETMRPLPIEPVREAPPFVRGVSVIRGEPLPVVDLGFLLRGTETADARRFVTVRTGNRRVALAVDEVVGVSREEPAGKSAPPLLAEAIAVHVERLAALDAQAFAVLNTARLLPVT</sequence>
<proteinExistence type="predicted"/>
<protein>
    <submittedName>
        <fullName evidence="2">Chemotaxis signal transduction protein</fullName>
    </submittedName>
</protein>
<dbReference type="Gene3D" id="2.30.30.40">
    <property type="entry name" value="SH3 Domains"/>
    <property type="match status" value="1"/>
</dbReference>
<keyword evidence="3" id="KW-1185">Reference proteome</keyword>
<dbReference type="STRING" id="1192034.CAP_8814"/>
<dbReference type="AlphaFoldDB" id="A0A017SWA1"/>
<dbReference type="eggNOG" id="COG0835">
    <property type="taxonomic scope" value="Bacteria"/>
</dbReference>
<dbReference type="InterPro" id="IPR036061">
    <property type="entry name" value="CheW-like_dom_sf"/>
</dbReference>